<name>A0A6C0KFB2_9ZZZZ</name>
<accession>A0A6C0KFB2</accession>
<organism evidence="2">
    <name type="scientific">viral metagenome</name>
    <dbReference type="NCBI Taxonomy" id="1070528"/>
    <lineage>
        <taxon>unclassified sequences</taxon>
        <taxon>metagenomes</taxon>
        <taxon>organismal metagenomes</taxon>
    </lineage>
</organism>
<evidence type="ECO:0000313" key="2">
    <source>
        <dbReference type="EMBL" id="QHU14934.1"/>
    </source>
</evidence>
<dbReference type="EMBL" id="MN740847">
    <property type="protein sequence ID" value="QHU14934.1"/>
    <property type="molecule type" value="Genomic_DNA"/>
</dbReference>
<proteinExistence type="predicted"/>
<protein>
    <submittedName>
        <fullName evidence="2">Uncharacterized protein</fullName>
    </submittedName>
</protein>
<evidence type="ECO:0000256" key="1">
    <source>
        <dbReference type="SAM" id="Phobius"/>
    </source>
</evidence>
<reference evidence="2" key="1">
    <citation type="journal article" date="2020" name="Nature">
        <title>Giant virus diversity and host interactions through global metagenomics.</title>
        <authorList>
            <person name="Schulz F."/>
            <person name="Roux S."/>
            <person name="Paez-Espino D."/>
            <person name="Jungbluth S."/>
            <person name="Walsh D.A."/>
            <person name="Denef V.J."/>
            <person name="McMahon K.D."/>
            <person name="Konstantinidis K.T."/>
            <person name="Eloe-Fadrosh E.A."/>
            <person name="Kyrpides N.C."/>
            <person name="Woyke T."/>
        </authorList>
    </citation>
    <scope>NUCLEOTIDE SEQUENCE</scope>
    <source>
        <strain evidence="2">GVMAG-S-1102244-55</strain>
    </source>
</reference>
<keyword evidence="1" id="KW-0472">Membrane</keyword>
<feature type="transmembrane region" description="Helical" evidence="1">
    <location>
        <begin position="54"/>
        <end position="73"/>
    </location>
</feature>
<keyword evidence="1" id="KW-0812">Transmembrane</keyword>
<feature type="transmembrane region" description="Helical" evidence="1">
    <location>
        <begin position="12"/>
        <end position="42"/>
    </location>
</feature>
<keyword evidence="1" id="KW-1133">Transmembrane helix</keyword>
<dbReference type="AlphaFoldDB" id="A0A6C0KFB2"/>
<sequence length="187" mass="19489">MKVPAVLKNKYLFYALAVLAALNVIGYASVKAYECLALFLLAGYGMHCYCNNKSLSILAALFVANFVFGCGRVKEGFEDAMKAPGDLLKDAAEAAAQAGGQLAKEGNTSGVAKCSDLAITAATAAEDCENDRYTKSGEDGGEACKFTAAIKAKCMNNDVEVEAADADACSALGEGHKWEEAKDATCA</sequence>